<dbReference type="AlphaFoldDB" id="A0A0H2R756"/>
<reference evidence="1 2" key="1">
    <citation type="submission" date="2015-04" db="EMBL/GenBank/DDBJ databases">
        <title>Complete genome sequence of Schizopora paradoxa KUC8140, a cosmopolitan wood degrader in East Asia.</title>
        <authorList>
            <consortium name="DOE Joint Genome Institute"/>
            <person name="Min B."/>
            <person name="Park H."/>
            <person name="Jang Y."/>
            <person name="Kim J.-J."/>
            <person name="Kim K.H."/>
            <person name="Pangilinan J."/>
            <person name="Lipzen A."/>
            <person name="Riley R."/>
            <person name="Grigoriev I.V."/>
            <person name="Spatafora J.W."/>
            <person name="Choi I.-G."/>
        </authorList>
    </citation>
    <scope>NUCLEOTIDE SEQUENCE [LARGE SCALE GENOMIC DNA]</scope>
    <source>
        <strain evidence="1 2">KUC8140</strain>
    </source>
</reference>
<dbReference type="EMBL" id="KQ086154">
    <property type="protein sequence ID" value="KLO07192.1"/>
    <property type="molecule type" value="Genomic_DNA"/>
</dbReference>
<sequence>MVLTKFVRGEIFSKPNPDLDSGARLGFDKGLSNAILQDLLSTRNRDAATLFEYGRLEIYLEKTEDSVYDVLRHACDEKLSHPDSSKSDKLCEMANELGDFMHSISDVIREMIVLRREGVETLSKAAAAGKLRTLEELV</sequence>
<organism evidence="1 2">
    <name type="scientific">Schizopora paradoxa</name>
    <dbReference type="NCBI Taxonomy" id="27342"/>
    <lineage>
        <taxon>Eukaryota</taxon>
        <taxon>Fungi</taxon>
        <taxon>Dikarya</taxon>
        <taxon>Basidiomycota</taxon>
        <taxon>Agaricomycotina</taxon>
        <taxon>Agaricomycetes</taxon>
        <taxon>Hymenochaetales</taxon>
        <taxon>Schizoporaceae</taxon>
        <taxon>Schizopora</taxon>
    </lineage>
</organism>
<evidence type="ECO:0000313" key="1">
    <source>
        <dbReference type="EMBL" id="KLO07192.1"/>
    </source>
</evidence>
<evidence type="ECO:0000313" key="2">
    <source>
        <dbReference type="Proteomes" id="UP000053477"/>
    </source>
</evidence>
<accession>A0A0H2R756</accession>
<keyword evidence="2" id="KW-1185">Reference proteome</keyword>
<proteinExistence type="predicted"/>
<dbReference type="Proteomes" id="UP000053477">
    <property type="component" value="Unassembled WGS sequence"/>
</dbReference>
<name>A0A0H2R756_9AGAM</name>
<dbReference type="InParanoid" id="A0A0H2R756"/>
<protein>
    <submittedName>
        <fullName evidence="1">Uncharacterized protein</fullName>
    </submittedName>
</protein>
<gene>
    <name evidence="1" type="ORF">SCHPADRAFT_909714</name>
</gene>